<name>A0A7D7SGK5_9NEIS</name>
<dbReference type="Gene3D" id="3.40.50.2020">
    <property type="match status" value="1"/>
</dbReference>
<dbReference type="KEGG" id="nsg:H3L94_10035"/>
<feature type="domain" description="Phosphoribosyltransferase" evidence="2">
    <location>
        <begin position="145"/>
        <end position="237"/>
    </location>
</feature>
<dbReference type="EMBL" id="CP059567">
    <property type="protein sequence ID" value="QMT40172.1"/>
    <property type="molecule type" value="Genomic_DNA"/>
</dbReference>
<evidence type="ECO:0000259" key="2">
    <source>
        <dbReference type="Pfam" id="PF00156"/>
    </source>
</evidence>
<accession>A0A7D7SGK5</accession>
<dbReference type="SUPFAM" id="SSF53271">
    <property type="entry name" value="PRTase-like"/>
    <property type="match status" value="1"/>
</dbReference>
<dbReference type="PANTHER" id="PTHR47505">
    <property type="entry name" value="DNA UTILIZATION PROTEIN YHGH"/>
    <property type="match status" value="1"/>
</dbReference>
<evidence type="ECO:0000313" key="3">
    <source>
        <dbReference type="EMBL" id="QMT40172.1"/>
    </source>
</evidence>
<dbReference type="AlphaFoldDB" id="A0A7D7SGK5"/>
<organism evidence="3 4">
    <name type="scientific">Neisseria shayeganii</name>
    <dbReference type="NCBI Taxonomy" id="607712"/>
    <lineage>
        <taxon>Bacteria</taxon>
        <taxon>Pseudomonadati</taxon>
        <taxon>Pseudomonadota</taxon>
        <taxon>Betaproteobacteria</taxon>
        <taxon>Neisseriales</taxon>
        <taxon>Neisseriaceae</taxon>
        <taxon>Neisseria</taxon>
    </lineage>
</organism>
<dbReference type="PANTHER" id="PTHR47505:SF1">
    <property type="entry name" value="DNA UTILIZATION PROTEIN YHGH"/>
    <property type="match status" value="1"/>
</dbReference>
<dbReference type="RefSeq" id="WP_182121903.1">
    <property type="nucleotide sequence ID" value="NZ_CP059567.1"/>
</dbReference>
<dbReference type="InterPro" id="IPR051910">
    <property type="entry name" value="ComF/GntX_DNA_util-trans"/>
</dbReference>
<sequence>MAWLSQWCRRLKQAAGGQNCCALCHAPSGTQAVCAACSADVDTLRLEAGRHCPLCGVPSAWGTPCGACQRKPPPQQYLRASFRYAPPLSNLLYAYKFLGQNHLYAVLAEWMLADIPAWPDGGAPDAVLAVPLSRQRLHRRGFNQSALLAAAVAGQLQLPLLPPSVVRRRHRAAQSTLPKALRRRNVSGVFQVADSEAVKGRKLLLIDDVITTGATLAELSQTLMRSGAAAVYCWVLARPD</sequence>
<evidence type="ECO:0000313" key="4">
    <source>
        <dbReference type="Proteomes" id="UP000514752"/>
    </source>
</evidence>
<proteinExistence type="inferred from homology"/>
<evidence type="ECO:0000256" key="1">
    <source>
        <dbReference type="ARBA" id="ARBA00008007"/>
    </source>
</evidence>
<dbReference type="InterPro" id="IPR029057">
    <property type="entry name" value="PRTase-like"/>
</dbReference>
<reference evidence="3 4" key="1">
    <citation type="submission" date="2020-07" db="EMBL/GenBank/DDBJ databases">
        <title>Genomic diversity of species in the Neisseriaceae family.</title>
        <authorList>
            <person name="Vincent A.T."/>
            <person name="Bernet E."/>
            <person name="Veyrier F.J."/>
        </authorList>
    </citation>
    <scope>NUCLEOTIDE SEQUENCE [LARGE SCALE GENOMIC DNA]</scope>
    <source>
        <strain evidence="3 4">DSM 22244</strain>
    </source>
</reference>
<comment type="similarity">
    <text evidence="1">Belongs to the ComF/GntX family.</text>
</comment>
<gene>
    <name evidence="3" type="ORF">H3L94_10035</name>
</gene>
<dbReference type="InterPro" id="IPR000836">
    <property type="entry name" value="PRTase_dom"/>
</dbReference>
<dbReference type="Proteomes" id="UP000514752">
    <property type="component" value="Chromosome"/>
</dbReference>
<dbReference type="CDD" id="cd06223">
    <property type="entry name" value="PRTases_typeI"/>
    <property type="match status" value="1"/>
</dbReference>
<protein>
    <submittedName>
        <fullName evidence="3">ComF family protein</fullName>
    </submittedName>
</protein>
<dbReference type="Pfam" id="PF00156">
    <property type="entry name" value="Pribosyltran"/>
    <property type="match status" value="1"/>
</dbReference>